<dbReference type="InterPro" id="IPR002716">
    <property type="entry name" value="PIN_dom"/>
</dbReference>
<protein>
    <recommendedName>
        <fullName evidence="1">PIN domain-containing protein</fullName>
    </recommendedName>
</protein>
<name>A0A0F9QRC8_9ZZZZ</name>
<proteinExistence type="predicted"/>
<dbReference type="AlphaFoldDB" id="A0A0F9QRC8"/>
<organism evidence="2">
    <name type="scientific">marine sediment metagenome</name>
    <dbReference type="NCBI Taxonomy" id="412755"/>
    <lineage>
        <taxon>unclassified sequences</taxon>
        <taxon>metagenomes</taxon>
        <taxon>ecological metagenomes</taxon>
    </lineage>
</organism>
<sequence>MAKRLPSNYFIDTGGVDLFVMPPDKSIVRFWQALEKQNVQHAICYVVYWEFLRKYGRRSNDQARQNFRAALKREILSPLPFDQQTADIAVKLFQGVKSRLDGTKTEKRVRMDELQCDIMIAAVAVRNRKIVVTDDLDDWGLLQTVVQYEGLGTLPLLGKDDMRNPKKWKGK</sequence>
<dbReference type="SUPFAM" id="SSF88723">
    <property type="entry name" value="PIN domain-like"/>
    <property type="match status" value="1"/>
</dbReference>
<dbReference type="Pfam" id="PF01850">
    <property type="entry name" value="PIN"/>
    <property type="match status" value="1"/>
</dbReference>
<feature type="domain" description="PIN" evidence="1">
    <location>
        <begin position="36"/>
        <end position="137"/>
    </location>
</feature>
<dbReference type="EMBL" id="LAZR01003685">
    <property type="protein sequence ID" value="KKN15721.1"/>
    <property type="molecule type" value="Genomic_DNA"/>
</dbReference>
<accession>A0A0F9QRC8</accession>
<reference evidence="2" key="1">
    <citation type="journal article" date="2015" name="Nature">
        <title>Complex archaea that bridge the gap between prokaryotes and eukaryotes.</title>
        <authorList>
            <person name="Spang A."/>
            <person name="Saw J.H."/>
            <person name="Jorgensen S.L."/>
            <person name="Zaremba-Niedzwiedzka K."/>
            <person name="Martijn J."/>
            <person name="Lind A.E."/>
            <person name="van Eijk R."/>
            <person name="Schleper C."/>
            <person name="Guy L."/>
            <person name="Ettema T.J."/>
        </authorList>
    </citation>
    <scope>NUCLEOTIDE SEQUENCE</scope>
</reference>
<dbReference type="Gene3D" id="3.40.50.1010">
    <property type="entry name" value="5'-nuclease"/>
    <property type="match status" value="1"/>
</dbReference>
<evidence type="ECO:0000313" key="2">
    <source>
        <dbReference type="EMBL" id="KKN15721.1"/>
    </source>
</evidence>
<evidence type="ECO:0000259" key="1">
    <source>
        <dbReference type="Pfam" id="PF01850"/>
    </source>
</evidence>
<gene>
    <name evidence="2" type="ORF">LCGC14_0983110</name>
</gene>
<comment type="caution">
    <text evidence="2">The sequence shown here is derived from an EMBL/GenBank/DDBJ whole genome shotgun (WGS) entry which is preliminary data.</text>
</comment>
<dbReference type="InterPro" id="IPR029060">
    <property type="entry name" value="PIN-like_dom_sf"/>
</dbReference>